<evidence type="ECO:0000313" key="5">
    <source>
        <dbReference type="Proteomes" id="UP000186705"/>
    </source>
</evidence>
<accession>A0A1U7NK06</accession>
<evidence type="ECO:0000256" key="2">
    <source>
        <dbReference type="ARBA" id="ARBA00023315"/>
    </source>
</evidence>
<dbReference type="GeneID" id="78276401"/>
<sequence length="159" mass="18419">MLIRAAQLDDLEAIFEIESLDFTLEEAASKETLSKRIQNFSSHFLVLEQEGTILGYVNGACCFQRNLEDWMYSMEQEEKDANHFMVFGLAIHPDFQRKGYGSLLMNELQNRLRQESVEEIVLTCKASRIPFYRALGFLDEGISSSTHGNVIWYQMRKHV</sequence>
<dbReference type="AlphaFoldDB" id="A0A1U7NK06"/>
<keyword evidence="1" id="KW-0808">Transferase</keyword>
<dbReference type="InterPro" id="IPR016181">
    <property type="entry name" value="Acyl_CoA_acyltransferase"/>
</dbReference>
<dbReference type="OrthoDB" id="9800962at2"/>
<dbReference type="EMBL" id="MPKA01000113">
    <property type="protein sequence ID" value="OLU44342.1"/>
    <property type="molecule type" value="Genomic_DNA"/>
</dbReference>
<evidence type="ECO:0000313" key="4">
    <source>
        <dbReference type="EMBL" id="OLU44342.1"/>
    </source>
</evidence>
<dbReference type="InterPro" id="IPR051635">
    <property type="entry name" value="SNAT-like"/>
</dbReference>
<name>A0A1U7NK06_9FIRM</name>
<protein>
    <recommendedName>
        <fullName evidence="3">N-acetyltransferase domain-containing protein</fullName>
    </recommendedName>
</protein>
<evidence type="ECO:0000256" key="1">
    <source>
        <dbReference type="ARBA" id="ARBA00022679"/>
    </source>
</evidence>
<proteinExistence type="predicted"/>
<feature type="domain" description="N-acetyltransferase" evidence="3">
    <location>
        <begin position="1"/>
        <end position="159"/>
    </location>
</feature>
<dbReference type="Gene3D" id="3.40.630.30">
    <property type="match status" value="1"/>
</dbReference>
<reference evidence="4 5" key="1">
    <citation type="submission" date="2016-11" db="EMBL/GenBank/DDBJ databases">
        <title>Description of two novel members of the family Erysipelotrichaceae: Ileibacterium lipovorans gen. nov., sp. nov. and Dubosiella newyorkensis, gen. nov., sp. nov.</title>
        <authorList>
            <person name="Cox L.M."/>
            <person name="Sohn J."/>
            <person name="Tyrrell K.L."/>
            <person name="Citron D.M."/>
            <person name="Lawson P.A."/>
            <person name="Patel N.B."/>
            <person name="Iizumi T."/>
            <person name="Perez-Perez G.I."/>
            <person name="Goldstein E.J."/>
            <person name="Blaser M.J."/>
        </authorList>
    </citation>
    <scope>NUCLEOTIDE SEQUENCE [LARGE SCALE GENOMIC DNA]</scope>
    <source>
        <strain evidence="4 5">NYU-BL-A4</strain>
    </source>
</reference>
<dbReference type="STRING" id="1862672.BO225_10675"/>
<dbReference type="InterPro" id="IPR000182">
    <property type="entry name" value="GNAT_dom"/>
</dbReference>
<dbReference type="GO" id="GO:0008080">
    <property type="term" value="F:N-acetyltransferase activity"/>
    <property type="evidence" value="ECO:0007669"/>
    <property type="project" value="UniProtKB-ARBA"/>
</dbReference>
<gene>
    <name evidence="4" type="ORF">BO225_10675</name>
</gene>
<keyword evidence="2" id="KW-0012">Acyltransferase</keyword>
<dbReference type="PANTHER" id="PTHR10908:SF0">
    <property type="entry name" value="SEROTONIN N-ACETYLTRANSFERASE"/>
    <property type="match status" value="1"/>
</dbReference>
<dbReference type="CDD" id="cd04301">
    <property type="entry name" value="NAT_SF"/>
    <property type="match status" value="1"/>
</dbReference>
<dbReference type="SUPFAM" id="SSF55729">
    <property type="entry name" value="Acyl-CoA N-acyltransferases (Nat)"/>
    <property type="match status" value="1"/>
</dbReference>
<evidence type="ECO:0000259" key="3">
    <source>
        <dbReference type="PROSITE" id="PS51186"/>
    </source>
</evidence>
<organism evidence="4 5">
    <name type="scientific">Dubosiella newyorkensis</name>
    <dbReference type="NCBI Taxonomy" id="1862672"/>
    <lineage>
        <taxon>Bacteria</taxon>
        <taxon>Bacillati</taxon>
        <taxon>Bacillota</taxon>
        <taxon>Erysipelotrichia</taxon>
        <taxon>Erysipelotrichales</taxon>
        <taxon>Erysipelotrichaceae</taxon>
        <taxon>Dubosiella</taxon>
    </lineage>
</organism>
<comment type="caution">
    <text evidence="4">The sequence shown here is derived from an EMBL/GenBank/DDBJ whole genome shotgun (WGS) entry which is preliminary data.</text>
</comment>
<dbReference type="Pfam" id="PF00583">
    <property type="entry name" value="Acetyltransf_1"/>
    <property type="match status" value="1"/>
</dbReference>
<dbReference type="RefSeq" id="WP_076342231.1">
    <property type="nucleotide sequence ID" value="NZ_CANTAN010000031.1"/>
</dbReference>
<dbReference type="Proteomes" id="UP000186705">
    <property type="component" value="Unassembled WGS sequence"/>
</dbReference>
<keyword evidence="5" id="KW-1185">Reference proteome</keyword>
<dbReference type="PANTHER" id="PTHR10908">
    <property type="entry name" value="SEROTONIN N-ACETYLTRANSFERASE"/>
    <property type="match status" value="1"/>
</dbReference>
<dbReference type="PROSITE" id="PS51186">
    <property type="entry name" value="GNAT"/>
    <property type="match status" value="1"/>
</dbReference>